<evidence type="ECO:0000259" key="3">
    <source>
        <dbReference type="PROSITE" id="PS51459"/>
    </source>
</evidence>
<dbReference type="PANTHER" id="PTHR13504">
    <property type="entry name" value="FIDO DOMAIN-CONTAINING PROTEIN DDB_G0283145"/>
    <property type="match status" value="1"/>
</dbReference>
<sequence>MPEPVRLVTWLQREREQRVDGGLYATTQILFSYNSNHMEGSTLSPEQTAQLFDTGALLPSDANNEIKADDVIETTNHFRVFDWMLDHVDEPVNRDMICTMHAMLKRGTRQELDPDRNVGGYKILPNVISQLVGIHTALPEDVPAAMEHVFHLYASLMDDPYAIARAHWMFESTHPFSDGNGRIGRLVMFKELLRLDTIPALILDQHHNLYTRALTSFPDEPGYLVDLLLSERDHYQQLVRQLAPERISYTYNDQWDRSSVTSSVRNPYVKDRWDEEELRRGTRS</sequence>
<keyword evidence="2" id="KW-0547">Nucleotide-binding</keyword>
<proteinExistence type="predicted"/>
<dbReference type="PROSITE" id="PS51459">
    <property type="entry name" value="FIDO"/>
    <property type="match status" value="1"/>
</dbReference>
<evidence type="ECO:0000313" key="4">
    <source>
        <dbReference type="EMBL" id="OZG55687.1"/>
    </source>
</evidence>
<dbReference type="PANTHER" id="PTHR13504:SF38">
    <property type="entry name" value="FIDO DOMAIN-CONTAINING PROTEIN"/>
    <property type="match status" value="1"/>
</dbReference>
<evidence type="ECO:0000256" key="1">
    <source>
        <dbReference type="PIRSR" id="PIRSR640198-1"/>
    </source>
</evidence>
<dbReference type="InterPro" id="IPR036597">
    <property type="entry name" value="Fido-like_dom_sf"/>
</dbReference>
<keyword evidence="5" id="KW-1185">Reference proteome</keyword>
<keyword evidence="2" id="KW-0067">ATP-binding</keyword>
<accession>A0A261F960</accession>
<comment type="caution">
    <text evidence="4">The sequence shown here is derived from an EMBL/GenBank/DDBJ whole genome shotgun (WGS) entry which is preliminary data.</text>
</comment>
<dbReference type="AlphaFoldDB" id="A0A261F960"/>
<gene>
    <name evidence="4" type="ORF">BTIS_1914</name>
</gene>
<reference evidence="4 5" key="1">
    <citation type="journal article" date="2017" name="BMC Genomics">
        <title>Comparative genomic and phylogenomic analyses of the Bifidobacteriaceae family.</title>
        <authorList>
            <person name="Lugli G.A."/>
            <person name="Milani C."/>
            <person name="Turroni F."/>
            <person name="Duranti S."/>
            <person name="Mancabelli L."/>
            <person name="Mangifesta M."/>
            <person name="Ferrario C."/>
            <person name="Modesto M."/>
            <person name="Mattarelli P."/>
            <person name="Jiri K."/>
            <person name="van Sinderen D."/>
            <person name="Ventura M."/>
        </authorList>
    </citation>
    <scope>NUCLEOTIDE SEQUENCE [LARGE SCALE GENOMIC DNA]</scope>
    <source>
        <strain evidence="4 5">DSM 100201</strain>
    </source>
</reference>
<dbReference type="Pfam" id="PF02661">
    <property type="entry name" value="Fic"/>
    <property type="match status" value="1"/>
</dbReference>
<dbReference type="SUPFAM" id="SSF140931">
    <property type="entry name" value="Fic-like"/>
    <property type="match status" value="1"/>
</dbReference>
<feature type="binding site" evidence="2">
    <location>
        <begin position="132"/>
        <end position="135"/>
    </location>
    <ligand>
        <name>ATP</name>
        <dbReference type="ChEBI" id="CHEBI:30616"/>
    </ligand>
</feature>
<feature type="binding site" evidence="2">
    <location>
        <begin position="178"/>
        <end position="185"/>
    </location>
    <ligand>
        <name>ATP</name>
        <dbReference type="ChEBI" id="CHEBI:30616"/>
    </ligand>
</feature>
<evidence type="ECO:0000313" key="5">
    <source>
        <dbReference type="Proteomes" id="UP000216444"/>
    </source>
</evidence>
<name>A0A261F960_9BIFI</name>
<dbReference type="InterPro" id="IPR040198">
    <property type="entry name" value="Fido_containing"/>
</dbReference>
<dbReference type="Gene3D" id="1.10.3290.10">
    <property type="entry name" value="Fido-like domain"/>
    <property type="match status" value="1"/>
</dbReference>
<dbReference type="EMBL" id="MWWV01000017">
    <property type="protein sequence ID" value="OZG55687.1"/>
    <property type="molecule type" value="Genomic_DNA"/>
</dbReference>
<feature type="domain" description="Fido" evidence="3">
    <location>
        <begin position="92"/>
        <end position="230"/>
    </location>
</feature>
<protein>
    <submittedName>
        <fullName evidence="4">Cell filamentation protein Fic</fullName>
    </submittedName>
</protein>
<feature type="active site" evidence="1">
    <location>
        <position position="174"/>
    </location>
</feature>
<dbReference type="RefSeq" id="WP_094664980.1">
    <property type="nucleotide sequence ID" value="NZ_MWWV01000017.1"/>
</dbReference>
<evidence type="ECO:0000256" key="2">
    <source>
        <dbReference type="PIRSR" id="PIRSR640198-2"/>
    </source>
</evidence>
<dbReference type="InterPro" id="IPR003812">
    <property type="entry name" value="Fido"/>
</dbReference>
<dbReference type="Proteomes" id="UP000216444">
    <property type="component" value="Unassembled WGS sequence"/>
</dbReference>
<organism evidence="4 5">
    <name type="scientific">Bifidobacterium tissieri</name>
    <dbReference type="NCBI Taxonomy" id="1630162"/>
    <lineage>
        <taxon>Bacteria</taxon>
        <taxon>Bacillati</taxon>
        <taxon>Actinomycetota</taxon>
        <taxon>Actinomycetes</taxon>
        <taxon>Bifidobacteriales</taxon>
        <taxon>Bifidobacteriaceae</taxon>
        <taxon>Bifidobacterium</taxon>
    </lineage>
</organism>
<dbReference type="GO" id="GO:0005524">
    <property type="term" value="F:ATP binding"/>
    <property type="evidence" value="ECO:0007669"/>
    <property type="project" value="UniProtKB-KW"/>
</dbReference>